<feature type="region of interest" description="Disordered" evidence="5">
    <location>
        <begin position="1"/>
        <end position="70"/>
    </location>
</feature>
<organism evidence="7 8">
    <name type="scientific">Kribbella voronezhensis</name>
    <dbReference type="NCBI Taxonomy" id="2512212"/>
    <lineage>
        <taxon>Bacteria</taxon>
        <taxon>Bacillati</taxon>
        <taxon>Actinomycetota</taxon>
        <taxon>Actinomycetes</taxon>
        <taxon>Propionibacteriales</taxon>
        <taxon>Kribbellaceae</taxon>
        <taxon>Kribbella</taxon>
    </lineage>
</organism>
<dbReference type="GO" id="GO:0016020">
    <property type="term" value="C:membrane"/>
    <property type="evidence" value="ECO:0007669"/>
    <property type="project" value="UniProtKB-SubCell"/>
</dbReference>
<evidence type="ECO:0000256" key="4">
    <source>
        <dbReference type="ARBA" id="ARBA00023136"/>
    </source>
</evidence>
<keyword evidence="8" id="KW-1185">Reference proteome</keyword>
<sequence length="386" mass="40981">MPDNDAPKPGHFLPGGAGADTSGARKPVLPGDSAPLTAPTPRLGGSAPAGPPQLSGSRLGPPPPGDPAAAAFKVRYQPEPIPFVVKKRSKALVAAIVAGVVLVAGAGVAGATKLLSKYDDFVANPIGTTPSLPGGTPSKSEPTGTPTPDPVVEKENKLYANGRLASVRCKEPAFRPTSKENVRSYYEVLLKCLNQSWKPVVEKAGFAFHEPRLIVFDEGEETACGVQKLVASYCDADDGAVTMPWQDLVESYEKNKALARIDEPDALGYVYAVHVQKLTGIFDASDNLSDTAPNEAARLEHLRRQALQATCLAGVFLGAEKATFPIQGELLKQWQWRSRNDGDEQSTDKVRDHGSRKSAELWRTRGFSTADPGSCNTFVAAADKVG</sequence>
<dbReference type="Proteomes" id="UP000295151">
    <property type="component" value="Unassembled WGS sequence"/>
</dbReference>
<accession>A0A4R7T9Z6</accession>
<evidence type="ECO:0008006" key="9">
    <source>
        <dbReference type="Google" id="ProtNLM"/>
    </source>
</evidence>
<keyword evidence="3 6" id="KW-1133">Transmembrane helix</keyword>
<name>A0A4R7T9Z6_9ACTN</name>
<dbReference type="AlphaFoldDB" id="A0A4R7T9Z6"/>
<feature type="region of interest" description="Disordered" evidence="5">
    <location>
        <begin position="128"/>
        <end position="150"/>
    </location>
</feature>
<dbReference type="RefSeq" id="WP_133978517.1">
    <property type="nucleotide sequence ID" value="NZ_SOCE01000001.1"/>
</dbReference>
<dbReference type="PANTHER" id="PTHR30168">
    <property type="entry name" value="PUTATIVE MEMBRANE PROTEIN YPFJ"/>
    <property type="match status" value="1"/>
</dbReference>
<feature type="compositionally biased region" description="Polar residues" evidence="5">
    <location>
        <begin position="128"/>
        <end position="146"/>
    </location>
</feature>
<dbReference type="Pfam" id="PF04228">
    <property type="entry name" value="Zn_peptidase"/>
    <property type="match status" value="1"/>
</dbReference>
<reference evidence="7 8" key="1">
    <citation type="submission" date="2019-03" db="EMBL/GenBank/DDBJ databases">
        <title>Genomic Encyclopedia of Type Strains, Phase III (KMG-III): the genomes of soil and plant-associated and newly described type strains.</title>
        <authorList>
            <person name="Whitman W."/>
        </authorList>
    </citation>
    <scope>NUCLEOTIDE SEQUENCE [LARGE SCALE GENOMIC DNA]</scope>
    <source>
        <strain evidence="7 8">VKM Ac-2575</strain>
    </source>
</reference>
<feature type="transmembrane region" description="Helical" evidence="6">
    <location>
        <begin position="91"/>
        <end position="111"/>
    </location>
</feature>
<proteinExistence type="predicted"/>
<evidence type="ECO:0000256" key="6">
    <source>
        <dbReference type="SAM" id="Phobius"/>
    </source>
</evidence>
<evidence type="ECO:0000256" key="1">
    <source>
        <dbReference type="ARBA" id="ARBA00004167"/>
    </source>
</evidence>
<evidence type="ECO:0000313" key="7">
    <source>
        <dbReference type="EMBL" id="TDU88791.1"/>
    </source>
</evidence>
<evidence type="ECO:0000256" key="3">
    <source>
        <dbReference type="ARBA" id="ARBA00022989"/>
    </source>
</evidence>
<evidence type="ECO:0000313" key="8">
    <source>
        <dbReference type="Proteomes" id="UP000295151"/>
    </source>
</evidence>
<gene>
    <name evidence="7" type="ORF">EV138_2340</name>
</gene>
<comment type="subcellular location">
    <subcellularLocation>
        <location evidence="1">Membrane</location>
        <topology evidence="1">Single-pass membrane protein</topology>
    </subcellularLocation>
</comment>
<dbReference type="InterPro" id="IPR007343">
    <property type="entry name" value="Uncharacterised_pept_Zn_put"/>
</dbReference>
<feature type="region of interest" description="Disordered" evidence="5">
    <location>
        <begin position="338"/>
        <end position="357"/>
    </location>
</feature>
<dbReference type="EMBL" id="SOCE01000001">
    <property type="protein sequence ID" value="TDU88791.1"/>
    <property type="molecule type" value="Genomic_DNA"/>
</dbReference>
<dbReference type="OrthoDB" id="3508456at2"/>
<keyword evidence="4 6" id="KW-0472">Membrane</keyword>
<comment type="caution">
    <text evidence="7">The sequence shown here is derived from an EMBL/GenBank/DDBJ whole genome shotgun (WGS) entry which is preliminary data.</text>
</comment>
<keyword evidence="2 6" id="KW-0812">Transmembrane</keyword>
<protein>
    <recommendedName>
        <fullName evidence="9">Metalloprotease</fullName>
    </recommendedName>
</protein>
<evidence type="ECO:0000256" key="2">
    <source>
        <dbReference type="ARBA" id="ARBA00022692"/>
    </source>
</evidence>
<evidence type="ECO:0000256" key="5">
    <source>
        <dbReference type="SAM" id="MobiDB-lite"/>
    </source>
</evidence>
<dbReference type="PANTHER" id="PTHR30168:SF0">
    <property type="entry name" value="INNER MEMBRANE PROTEIN"/>
    <property type="match status" value="1"/>
</dbReference>